<evidence type="ECO:0008006" key="2">
    <source>
        <dbReference type="Google" id="ProtNLM"/>
    </source>
</evidence>
<reference evidence="1" key="1">
    <citation type="submission" date="2018-05" db="EMBL/GenBank/DDBJ databases">
        <authorList>
            <person name="Lanie J.A."/>
            <person name="Ng W.-L."/>
            <person name="Kazmierczak K.M."/>
            <person name="Andrzejewski T.M."/>
            <person name="Davidsen T.M."/>
            <person name="Wayne K.J."/>
            <person name="Tettelin H."/>
            <person name="Glass J.I."/>
            <person name="Rusch D."/>
            <person name="Podicherti R."/>
            <person name="Tsui H.-C.T."/>
            <person name="Winkler M.E."/>
        </authorList>
    </citation>
    <scope>NUCLEOTIDE SEQUENCE</scope>
</reference>
<accession>A0A382F196</accession>
<dbReference type="InterPro" id="IPR032710">
    <property type="entry name" value="NTF2-like_dom_sf"/>
</dbReference>
<dbReference type="EMBL" id="UINC01047064">
    <property type="protein sequence ID" value="SVB55857.1"/>
    <property type="molecule type" value="Genomic_DNA"/>
</dbReference>
<feature type="non-terminal residue" evidence="1">
    <location>
        <position position="181"/>
    </location>
</feature>
<protein>
    <recommendedName>
        <fullName evidence="2">DUF4440 domain-containing protein</fullName>
    </recommendedName>
</protein>
<dbReference type="SUPFAM" id="SSF54427">
    <property type="entry name" value="NTF2-like"/>
    <property type="match status" value="1"/>
</dbReference>
<sequence length="181" mass="20339">VFYKFLFLLFYVYYRVIKNNQINHSGEKIMIRNKIQGAFHLMAVLALFAAPMAIADDMDDVTALLNAYIETEGDIAEQGKLMSEDRVYIVGSPAIRVTDNVANMELQLVGEKRRNTLNPGGLYMATIEDEIVRVYGDAAVASFRRSLIWRPSVEGVRNGSSNNTARQLVTVVMAKIDGDWK</sequence>
<evidence type="ECO:0000313" key="1">
    <source>
        <dbReference type="EMBL" id="SVB55857.1"/>
    </source>
</evidence>
<name>A0A382F196_9ZZZZ</name>
<feature type="non-terminal residue" evidence="1">
    <location>
        <position position="1"/>
    </location>
</feature>
<proteinExistence type="predicted"/>
<organism evidence="1">
    <name type="scientific">marine metagenome</name>
    <dbReference type="NCBI Taxonomy" id="408172"/>
    <lineage>
        <taxon>unclassified sequences</taxon>
        <taxon>metagenomes</taxon>
        <taxon>ecological metagenomes</taxon>
    </lineage>
</organism>
<dbReference type="AlphaFoldDB" id="A0A382F196"/>
<gene>
    <name evidence="1" type="ORF">METZ01_LOCUS208711</name>
</gene>